<comment type="caution">
    <text evidence="4">The sequence shown here is derived from an EMBL/GenBank/DDBJ whole genome shotgun (WGS) entry which is preliminary data.</text>
</comment>
<dbReference type="Pfam" id="PF00561">
    <property type="entry name" value="Abhydrolase_1"/>
    <property type="match status" value="1"/>
</dbReference>
<dbReference type="OrthoDB" id="9785847at2"/>
<keyword evidence="1 4" id="KW-0575">Peroxidase</keyword>
<organism evidence="4 5">
    <name type="scientific">Mumia flava</name>
    <dbReference type="NCBI Taxonomy" id="1348852"/>
    <lineage>
        <taxon>Bacteria</taxon>
        <taxon>Bacillati</taxon>
        <taxon>Actinomycetota</taxon>
        <taxon>Actinomycetes</taxon>
        <taxon>Propionibacteriales</taxon>
        <taxon>Nocardioidaceae</taxon>
        <taxon>Mumia</taxon>
    </lineage>
</organism>
<protein>
    <submittedName>
        <fullName evidence="4">Non-heme chloroperoxidase</fullName>
    </submittedName>
</protein>
<proteinExistence type="inferred from homology"/>
<dbReference type="PANTHER" id="PTHR43433">
    <property type="entry name" value="HYDROLASE, ALPHA/BETA FOLD FAMILY PROTEIN"/>
    <property type="match status" value="1"/>
</dbReference>
<evidence type="ECO:0000256" key="1">
    <source>
        <dbReference type="ARBA" id="ARBA00022559"/>
    </source>
</evidence>
<feature type="domain" description="AB hydrolase-1" evidence="3">
    <location>
        <begin position="26"/>
        <end position="266"/>
    </location>
</feature>
<comment type="similarity">
    <text evidence="2">Belongs to the AB hydrolase superfamily. Bacterial non-heme haloperoxidase / perhydrolase family.</text>
</comment>
<gene>
    <name evidence="4" type="ORF">CLV56_3751</name>
</gene>
<keyword evidence="5" id="KW-1185">Reference proteome</keyword>
<dbReference type="Proteomes" id="UP000230842">
    <property type="component" value="Unassembled WGS sequence"/>
</dbReference>
<evidence type="ECO:0000259" key="3">
    <source>
        <dbReference type="Pfam" id="PF00561"/>
    </source>
</evidence>
<dbReference type="InterPro" id="IPR000639">
    <property type="entry name" value="Epox_hydrolase-like"/>
</dbReference>
<dbReference type="SUPFAM" id="SSF53474">
    <property type="entry name" value="alpha/beta-Hydrolases"/>
    <property type="match status" value="1"/>
</dbReference>
<name>A0A0B2BHN4_9ACTN</name>
<dbReference type="EMBL" id="PGEZ01000002">
    <property type="protein sequence ID" value="PJJ54243.1"/>
    <property type="molecule type" value="Genomic_DNA"/>
</dbReference>
<dbReference type="InterPro" id="IPR050471">
    <property type="entry name" value="AB_hydrolase"/>
</dbReference>
<dbReference type="PRINTS" id="PR00412">
    <property type="entry name" value="EPOXHYDRLASE"/>
</dbReference>
<accession>A0A0B2BHN4</accession>
<dbReference type="AlphaFoldDB" id="A0A0B2BHN4"/>
<reference evidence="4 5" key="1">
    <citation type="submission" date="2017-11" db="EMBL/GenBank/DDBJ databases">
        <title>Genomic Encyclopedia of Archaeal and Bacterial Type Strains, Phase II (KMG-II): From Individual Species to Whole Genera.</title>
        <authorList>
            <person name="Goeker M."/>
        </authorList>
    </citation>
    <scope>NUCLEOTIDE SEQUENCE [LARGE SCALE GENOMIC DNA]</scope>
    <source>
        <strain evidence="4 5">DSM 27763</strain>
    </source>
</reference>
<evidence type="ECO:0000313" key="5">
    <source>
        <dbReference type="Proteomes" id="UP000230842"/>
    </source>
</evidence>
<evidence type="ECO:0000256" key="2">
    <source>
        <dbReference type="ARBA" id="ARBA00038128"/>
    </source>
</evidence>
<dbReference type="InterPro" id="IPR000073">
    <property type="entry name" value="AB_hydrolase_1"/>
</dbReference>
<dbReference type="RefSeq" id="WP_039348035.1">
    <property type="nucleotide sequence ID" value="NZ_PGEZ01000002.1"/>
</dbReference>
<dbReference type="InterPro" id="IPR029058">
    <property type="entry name" value="AB_hydrolase_fold"/>
</dbReference>
<dbReference type="FunFam" id="3.40.50.1820:FF:000205">
    <property type="entry name" value="Non-haem bromoperoxidase BPO-A2"/>
    <property type="match status" value="1"/>
</dbReference>
<dbReference type="PANTHER" id="PTHR43433:SF4">
    <property type="entry name" value="NON-HEME CHLOROPEROXIDASE-RELATED"/>
    <property type="match status" value="1"/>
</dbReference>
<keyword evidence="1 4" id="KW-0560">Oxidoreductase</keyword>
<evidence type="ECO:0000313" key="4">
    <source>
        <dbReference type="EMBL" id="PJJ54243.1"/>
    </source>
</evidence>
<sequence length="282" mass="30892">MGTVIVGQENSTDIEIHYEDHGTGHPVVLVHGYPLSGASWERQERALLAEGFRCITYDRRGFGASSQPTTGYDYDTFAADLKAVLDHLALDEDATLVGFSMGTGEVTRYLGTYGSEGIDRAVLIGVIPPYLLQTEDNPKGVPGSVFEEIKEAVVADRYAYFDDFFANFFNTDVLAPERISDAALRNAFGVAAGSSAYASYACVDSWLTDFRPDLPKIDVPTLVIHGTADRILPFEATAARLRDEELIVDLRVVEVEEGPHNVCWTFPEEVNSALLEFLAGRA</sequence>
<dbReference type="PRINTS" id="PR00111">
    <property type="entry name" value="ABHYDROLASE"/>
</dbReference>
<dbReference type="Gene3D" id="3.40.50.1820">
    <property type="entry name" value="alpha/beta hydrolase"/>
    <property type="match status" value="1"/>
</dbReference>
<dbReference type="GO" id="GO:0004601">
    <property type="term" value="F:peroxidase activity"/>
    <property type="evidence" value="ECO:0007669"/>
    <property type="project" value="UniProtKB-KW"/>
</dbReference>